<feature type="region of interest" description="Disordered" evidence="1">
    <location>
        <begin position="24"/>
        <end position="82"/>
    </location>
</feature>
<proteinExistence type="predicted"/>
<evidence type="ECO:0000256" key="1">
    <source>
        <dbReference type="SAM" id="MobiDB-lite"/>
    </source>
</evidence>
<feature type="chain" id="PRO_5041208535" evidence="2">
    <location>
        <begin position="22"/>
        <end position="242"/>
    </location>
</feature>
<comment type="caution">
    <text evidence="3">The sequence shown here is derived from an EMBL/GenBank/DDBJ whole genome shotgun (WGS) entry which is preliminary data.</text>
</comment>
<reference evidence="3" key="1">
    <citation type="submission" date="2022-08" db="EMBL/GenBank/DDBJ databases">
        <authorList>
            <consortium name="DOE Joint Genome Institute"/>
            <person name="Min B."/>
            <person name="Riley R."/>
            <person name="Sierra-Patev S."/>
            <person name="Naranjo-Ortiz M."/>
            <person name="Looney B."/>
            <person name="Konkel Z."/>
            <person name="Slot J.C."/>
            <person name="Sakamoto Y."/>
            <person name="Steenwyk J.L."/>
            <person name="Rokas A."/>
            <person name="Carro J."/>
            <person name="Camarero S."/>
            <person name="Ferreira P."/>
            <person name="Molpeceres G."/>
            <person name="Ruiz-Duenas F.J."/>
            <person name="Serrano A."/>
            <person name="Henrissat B."/>
            <person name="Drula E."/>
            <person name="Hughes K.W."/>
            <person name="Mata J.L."/>
            <person name="Ishikawa N.K."/>
            <person name="Vargas-Isla R."/>
            <person name="Ushijima S."/>
            <person name="Smith C.A."/>
            <person name="Ahrendt S."/>
            <person name="Andreopoulos W."/>
            <person name="He G."/>
            <person name="Labutti K."/>
            <person name="Lipzen A."/>
            <person name="Ng V."/>
            <person name="Sandor L."/>
            <person name="Barry K."/>
            <person name="Martinez A.T."/>
            <person name="Xiao Y."/>
            <person name="Gibbons J.G."/>
            <person name="Terashima K."/>
            <person name="Hibbett D.S."/>
            <person name="Grigoriev I.V."/>
        </authorList>
    </citation>
    <scope>NUCLEOTIDE SEQUENCE</scope>
    <source>
        <strain evidence="3">TFB9207</strain>
    </source>
</reference>
<dbReference type="Proteomes" id="UP001163846">
    <property type="component" value="Unassembled WGS sequence"/>
</dbReference>
<accession>A0AA38PEA9</accession>
<keyword evidence="4" id="KW-1185">Reference proteome</keyword>
<keyword evidence="2" id="KW-0732">Signal</keyword>
<feature type="signal peptide" evidence="2">
    <location>
        <begin position="1"/>
        <end position="21"/>
    </location>
</feature>
<name>A0AA38PEA9_9AGAR</name>
<gene>
    <name evidence="3" type="ORF">F5878DRAFT_611542</name>
</gene>
<evidence type="ECO:0000313" key="4">
    <source>
        <dbReference type="Proteomes" id="UP001163846"/>
    </source>
</evidence>
<dbReference type="EMBL" id="MU806056">
    <property type="protein sequence ID" value="KAJ3840981.1"/>
    <property type="molecule type" value="Genomic_DNA"/>
</dbReference>
<dbReference type="AlphaFoldDB" id="A0AA38PEA9"/>
<organism evidence="3 4">
    <name type="scientific">Lentinula raphanica</name>
    <dbReference type="NCBI Taxonomy" id="153919"/>
    <lineage>
        <taxon>Eukaryota</taxon>
        <taxon>Fungi</taxon>
        <taxon>Dikarya</taxon>
        <taxon>Basidiomycota</taxon>
        <taxon>Agaricomycotina</taxon>
        <taxon>Agaricomycetes</taxon>
        <taxon>Agaricomycetidae</taxon>
        <taxon>Agaricales</taxon>
        <taxon>Marasmiineae</taxon>
        <taxon>Omphalotaceae</taxon>
        <taxon>Lentinula</taxon>
    </lineage>
</organism>
<evidence type="ECO:0000256" key="2">
    <source>
        <dbReference type="SAM" id="SignalP"/>
    </source>
</evidence>
<sequence>MRIEISYILLYIVTLAPQTISFNPETNFDPGSVLRTNSTEKPRVASSDKTGKELEPVPPSKHHIKVKSSSRPDKKPPPPRDTINVRFTLSDSEQGNDPPQDRRIRKELELMFKEYRRRLSVGTRHFHLVYHNQLPAFIKLEDNDHGVIYWGEGVGRPGYYLDCISPPENRPRPVTECELLYHFLEEGSVSDSDSEAPSLASFRISNAWGYPLHEEDIDHQIRYSVLSMSEDDLLHASDSDSE</sequence>
<protein>
    <submittedName>
        <fullName evidence="3">Uncharacterized protein</fullName>
    </submittedName>
</protein>
<evidence type="ECO:0000313" key="3">
    <source>
        <dbReference type="EMBL" id="KAJ3840981.1"/>
    </source>
</evidence>